<keyword evidence="12" id="KW-1185">Reference proteome</keyword>
<dbReference type="EMBL" id="KN837336">
    <property type="protein sequence ID" value="KIJ27429.1"/>
    <property type="molecule type" value="Genomic_DNA"/>
</dbReference>
<dbReference type="InterPro" id="IPR040663">
    <property type="entry name" value="DNA_pol_D_N"/>
</dbReference>
<dbReference type="PANTHER" id="PTHR10416:SF0">
    <property type="entry name" value="DNA POLYMERASE DELTA SUBUNIT 2"/>
    <property type="match status" value="1"/>
</dbReference>
<sequence>MVERVLDVTKGELCWMVGTIYMEMALKPNILEDIGRDFSIAPPPPPTKYRSANDMVVLEDESGRIVLVGDRLKREQFVTGVIMGALGIETPDGEFEVIDVCFADLAPQLQIEAPSSPGSWIALLSGLELSTSHPNSADTEMHLQLIVEHILAESGGLNDQELGSQISRVIIVGNSL</sequence>
<dbReference type="OrthoDB" id="3763at2759"/>
<keyword evidence="7" id="KW-0239">DNA-directed DNA polymerase</keyword>
<keyword evidence="4" id="KW-0808">Transferase</keyword>
<evidence type="ECO:0000256" key="3">
    <source>
        <dbReference type="ARBA" id="ARBA00012417"/>
    </source>
</evidence>
<reference evidence="11 12" key="1">
    <citation type="submission" date="2014-06" db="EMBL/GenBank/DDBJ databases">
        <title>Evolutionary Origins and Diversification of the Mycorrhizal Mutualists.</title>
        <authorList>
            <consortium name="DOE Joint Genome Institute"/>
            <consortium name="Mycorrhizal Genomics Consortium"/>
            <person name="Kohler A."/>
            <person name="Kuo A."/>
            <person name="Nagy L.G."/>
            <person name="Floudas D."/>
            <person name="Copeland A."/>
            <person name="Barry K.W."/>
            <person name="Cichocki N."/>
            <person name="Veneault-Fourrey C."/>
            <person name="LaButti K."/>
            <person name="Lindquist E.A."/>
            <person name="Lipzen A."/>
            <person name="Lundell T."/>
            <person name="Morin E."/>
            <person name="Murat C."/>
            <person name="Riley R."/>
            <person name="Ohm R."/>
            <person name="Sun H."/>
            <person name="Tunlid A."/>
            <person name="Henrissat B."/>
            <person name="Grigoriev I.V."/>
            <person name="Hibbett D.S."/>
            <person name="Martin F."/>
        </authorList>
    </citation>
    <scope>NUCLEOTIDE SEQUENCE [LARGE SCALE GENOMIC DNA]</scope>
    <source>
        <strain evidence="11 12">SS14</strain>
    </source>
</reference>
<protein>
    <recommendedName>
        <fullName evidence="3">DNA-directed DNA polymerase</fullName>
        <ecNumber evidence="3">2.7.7.7</ecNumber>
    </recommendedName>
</protein>
<keyword evidence="6" id="KW-0235">DNA replication</keyword>
<dbReference type="PANTHER" id="PTHR10416">
    <property type="entry name" value="DNA POLYMERASE DELTA SUBUNIT 2"/>
    <property type="match status" value="1"/>
</dbReference>
<dbReference type="InterPro" id="IPR024826">
    <property type="entry name" value="DNA_pol_delta/II_ssu"/>
</dbReference>
<comment type="similarity">
    <text evidence="2">Belongs to the DNA polymerase delta/II small subunit family.</text>
</comment>
<evidence type="ECO:0000256" key="4">
    <source>
        <dbReference type="ARBA" id="ARBA00022679"/>
    </source>
</evidence>
<dbReference type="GO" id="GO:0006273">
    <property type="term" value="P:lagging strand elongation"/>
    <property type="evidence" value="ECO:0007669"/>
    <property type="project" value="UniProtKB-ARBA"/>
</dbReference>
<proteinExistence type="inferred from homology"/>
<comment type="subcellular location">
    <subcellularLocation>
        <location evidence="1">Nucleus</location>
    </subcellularLocation>
</comment>
<evidence type="ECO:0000259" key="10">
    <source>
        <dbReference type="Pfam" id="PF18018"/>
    </source>
</evidence>
<dbReference type="GO" id="GO:0006281">
    <property type="term" value="P:DNA repair"/>
    <property type="evidence" value="ECO:0007669"/>
    <property type="project" value="UniProtKB-ARBA"/>
</dbReference>
<dbReference type="Gene3D" id="3.60.21.50">
    <property type="match status" value="1"/>
</dbReference>
<gene>
    <name evidence="11" type="ORF">M422DRAFT_191058</name>
</gene>
<dbReference type="EC" id="2.7.7.7" evidence="3"/>
<evidence type="ECO:0000256" key="8">
    <source>
        <dbReference type="ARBA" id="ARBA00023242"/>
    </source>
</evidence>
<organism evidence="11 12">
    <name type="scientific">Sphaerobolus stellatus (strain SS14)</name>
    <dbReference type="NCBI Taxonomy" id="990650"/>
    <lineage>
        <taxon>Eukaryota</taxon>
        <taxon>Fungi</taxon>
        <taxon>Dikarya</taxon>
        <taxon>Basidiomycota</taxon>
        <taxon>Agaricomycotina</taxon>
        <taxon>Agaricomycetes</taxon>
        <taxon>Phallomycetidae</taxon>
        <taxon>Geastrales</taxon>
        <taxon>Sphaerobolaceae</taxon>
        <taxon>Sphaerobolus</taxon>
    </lineage>
</organism>
<dbReference type="HOGENOM" id="CLU_1528822_0_0_1"/>
<evidence type="ECO:0000256" key="9">
    <source>
        <dbReference type="ARBA" id="ARBA00049244"/>
    </source>
</evidence>
<feature type="domain" description="DNA polymerase delta subunit OB-fold" evidence="10">
    <location>
        <begin position="2"/>
        <end position="100"/>
    </location>
</feature>
<accession>A0A0C9U0E0</accession>
<name>A0A0C9U0E0_SPHS4</name>
<keyword evidence="5" id="KW-0548">Nucleotidyltransferase</keyword>
<dbReference type="FunFam" id="2.40.50.430:FF:000002">
    <property type="entry name" value="DNA polymerase delta subunit"/>
    <property type="match status" value="1"/>
</dbReference>
<evidence type="ECO:0000313" key="12">
    <source>
        <dbReference type="Proteomes" id="UP000054279"/>
    </source>
</evidence>
<feature type="non-terminal residue" evidence="11">
    <location>
        <position position="1"/>
    </location>
</feature>
<dbReference type="GO" id="GO:0003887">
    <property type="term" value="F:DNA-directed DNA polymerase activity"/>
    <property type="evidence" value="ECO:0007669"/>
    <property type="project" value="UniProtKB-KW"/>
</dbReference>
<comment type="catalytic activity">
    <reaction evidence="9">
        <text>DNA(n) + a 2'-deoxyribonucleoside 5'-triphosphate = DNA(n+1) + diphosphate</text>
        <dbReference type="Rhea" id="RHEA:22508"/>
        <dbReference type="Rhea" id="RHEA-COMP:17339"/>
        <dbReference type="Rhea" id="RHEA-COMP:17340"/>
        <dbReference type="ChEBI" id="CHEBI:33019"/>
        <dbReference type="ChEBI" id="CHEBI:61560"/>
        <dbReference type="ChEBI" id="CHEBI:173112"/>
        <dbReference type="EC" id="2.7.7.7"/>
    </reaction>
</comment>
<evidence type="ECO:0000256" key="1">
    <source>
        <dbReference type="ARBA" id="ARBA00004123"/>
    </source>
</evidence>
<keyword evidence="8" id="KW-0539">Nucleus</keyword>
<dbReference type="Proteomes" id="UP000054279">
    <property type="component" value="Unassembled WGS sequence"/>
</dbReference>
<evidence type="ECO:0000256" key="2">
    <source>
        <dbReference type="ARBA" id="ARBA00006035"/>
    </source>
</evidence>
<evidence type="ECO:0000256" key="7">
    <source>
        <dbReference type="ARBA" id="ARBA00022932"/>
    </source>
</evidence>
<evidence type="ECO:0000313" key="11">
    <source>
        <dbReference type="EMBL" id="KIJ27429.1"/>
    </source>
</evidence>
<evidence type="ECO:0000256" key="6">
    <source>
        <dbReference type="ARBA" id="ARBA00022705"/>
    </source>
</evidence>
<evidence type="ECO:0000256" key="5">
    <source>
        <dbReference type="ARBA" id="ARBA00022695"/>
    </source>
</evidence>
<dbReference type="Gene3D" id="2.40.50.430">
    <property type="match status" value="1"/>
</dbReference>
<dbReference type="Pfam" id="PF18018">
    <property type="entry name" value="DNA_pol_D_N"/>
    <property type="match status" value="1"/>
</dbReference>
<dbReference type="AlphaFoldDB" id="A0A0C9U0E0"/>
<dbReference type="GO" id="GO:0043625">
    <property type="term" value="C:delta DNA polymerase complex"/>
    <property type="evidence" value="ECO:0007669"/>
    <property type="project" value="TreeGrafter"/>
</dbReference>